<organism evidence="1 2">
    <name type="scientific">Cupriavidus basilensis</name>
    <dbReference type="NCBI Taxonomy" id="68895"/>
    <lineage>
        <taxon>Bacteria</taxon>
        <taxon>Pseudomonadati</taxon>
        <taxon>Pseudomonadota</taxon>
        <taxon>Betaproteobacteria</taxon>
        <taxon>Burkholderiales</taxon>
        <taxon>Burkholderiaceae</taxon>
        <taxon>Cupriavidus</taxon>
    </lineage>
</organism>
<protein>
    <submittedName>
        <fullName evidence="1">rRNA maturation RNase YbeY</fullName>
    </submittedName>
</protein>
<dbReference type="Proteomes" id="UP001216674">
    <property type="component" value="Unassembled WGS sequence"/>
</dbReference>
<accession>A0ABT6AMW7</accession>
<evidence type="ECO:0000313" key="2">
    <source>
        <dbReference type="Proteomes" id="UP001216674"/>
    </source>
</evidence>
<name>A0ABT6AMW7_9BURK</name>
<proteinExistence type="predicted"/>
<comment type="caution">
    <text evidence="1">The sequence shown here is derived from an EMBL/GenBank/DDBJ whole genome shotgun (WGS) entry which is preliminary data.</text>
</comment>
<keyword evidence="2" id="KW-1185">Reference proteome</keyword>
<gene>
    <name evidence="1" type="ORF">P3W85_13415</name>
</gene>
<reference evidence="1 2" key="1">
    <citation type="submission" date="2023-03" db="EMBL/GenBank/DDBJ databases">
        <title>Draft assemblies of triclosan tolerant bacteria isolated from returned activated sludge.</title>
        <authorList>
            <person name="Van Hamelsveld S."/>
        </authorList>
    </citation>
    <scope>NUCLEOTIDE SEQUENCE [LARGE SCALE GENOMIC DNA]</scope>
    <source>
        <strain evidence="1 2">GW210010_S58</strain>
    </source>
</reference>
<sequence length="59" mass="6270">MNANTSPASLILFDANGRARKTQAHAVRVQLPDGRSITVDLSQAADGVLALLAEHTDDR</sequence>
<feature type="non-terminal residue" evidence="1">
    <location>
        <position position="59"/>
    </location>
</feature>
<dbReference type="EMBL" id="JARJLM010000230">
    <property type="protein sequence ID" value="MDF3833943.1"/>
    <property type="molecule type" value="Genomic_DNA"/>
</dbReference>
<evidence type="ECO:0000313" key="1">
    <source>
        <dbReference type="EMBL" id="MDF3833943.1"/>
    </source>
</evidence>